<dbReference type="Proteomes" id="UP000019384">
    <property type="component" value="Unassembled WGS sequence"/>
</dbReference>
<proteinExistence type="predicted"/>
<dbReference type="RefSeq" id="XP_022456741.1">
    <property type="nucleotide sequence ID" value="XM_022605255.1"/>
</dbReference>
<dbReference type="Gene3D" id="2.40.50.960">
    <property type="match status" value="1"/>
</dbReference>
<dbReference type="EMBL" id="HG793125">
    <property type="protein sequence ID" value="CDK24725.1"/>
    <property type="molecule type" value="Genomic_DNA"/>
</dbReference>
<keyword evidence="2" id="KW-1185">Reference proteome</keyword>
<name>W6MSF0_9ASCO</name>
<dbReference type="HOGENOM" id="CLU_1686890_0_0_1"/>
<evidence type="ECO:0000313" key="1">
    <source>
        <dbReference type="EMBL" id="CDK24725.1"/>
    </source>
</evidence>
<gene>
    <name evidence="1" type="ORF">KUCA_T00000691001</name>
</gene>
<reference evidence="1" key="2">
    <citation type="submission" date="2014-02" db="EMBL/GenBank/DDBJ databases">
        <title>Complete DNA sequence of /Kuraishia capsulata/ illustrates novel genomic features among budding yeasts (/Saccharomycotina/).</title>
        <authorList>
            <person name="Morales L."/>
            <person name="Noel B."/>
            <person name="Porcel B."/>
            <person name="Marcet-Houben M."/>
            <person name="Hullo M-F."/>
            <person name="Sacerdot C."/>
            <person name="Tekaia F."/>
            <person name="Leh-Louis V."/>
            <person name="Despons L."/>
            <person name="Khanna V."/>
            <person name="Aury J-M."/>
            <person name="Barbe V."/>
            <person name="Couloux A."/>
            <person name="Labadie K."/>
            <person name="Pelletier E."/>
            <person name="Souciet J-L."/>
            <person name="Boekhout T."/>
            <person name="Gabaldon T."/>
            <person name="Wincker P."/>
            <person name="Dujon B."/>
        </authorList>
    </citation>
    <scope>NUCLEOTIDE SEQUENCE</scope>
    <source>
        <strain evidence="1">CBS 1993</strain>
    </source>
</reference>
<protein>
    <submittedName>
        <fullName evidence="1">Uncharacterized protein</fullName>
    </submittedName>
</protein>
<dbReference type="GeneID" id="34518129"/>
<reference evidence="1" key="1">
    <citation type="submission" date="2013-12" db="EMBL/GenBank/DDBJ databases">
        <authorList>
            <person name="Genoscope - CEA"/>
        </authorList>
    </citation>
    <scope>NUCLEOTIDE SEQUENCE</scope>
    <source>
        <strain evidence="1">CBS 1993</strain>
    </source>
</reference>
<evidence type="ECO:0000313" key="2">
    <source>
        <dbReference type="Proteomes" id="UP000019384"/>
    </source>
</evidence>
<sequence>MGEFPRQIIQLFRETQQRELAPSVQRAQIVITKSSVRFVNEAQLRDQFHAGYVNALRYRGDQLKRRRGMFANKYAVLVVQDFNYYRREETWEQTFLRPFVYDTDLYQDAYCKQAIVESRGGEGDSDDELQVIGVSPRTGDQLRKLGFSTGKIEMSS</sequence>
<accession>W6MSF0</accession>
<organism evidence="1 2">
    <name type="scientific">Kuraishia capsulata CBS 1993</name>
    <dbReference type="NCBI Taxonomy" id="1382522"/>
    <lineage>
        <taxon>Eukaryota</taxon>
        <taxon>Fungi</taxon>
        <taxon>Dikarya</taxon>
        <taxon>Ascomycota</taxon>
        <taxon>Saccharomycotina</taxon>
        <taxon>Pichiomycetes</taxon>
        <taxon>Pichiales</taxon>
        <taxon>Pichiaceae</taxon>
        <taxon>Kuraishia</taxon>
    </lineage>
</organism>
<dbReference type="AlphaFoldDB" id="W6MSF0"/>